<reference evidence="1" key="1">
    <citation type="journal article" date="2014" name="Nat. Genet.">
        <title>Genome and transcriptome of the porcine whipworm Trichuris suis.</title>
        <authorList>
            <person name="Jex A.R."/>
            <person name="Nejsum P."/>
            <person name="Schwarz E.M."/>
            <person name="Hu L."/>
            <person name="Young N.D."/>
            <person name="Hall R.S."/>
            <person name="Korhonen P.K."/>
            <person name="Liao S."/>
            <person name="Thamsborg S."/>
            <person name="Xia J."/>
            <person name="Xu P."/>
            <person name="Wang S."/>
            <person name="Scheerlinck J.P."/>
            <person name="Hofmann A."/>
            <person name="Sternberg P.W."/>
            <person name="Wang J."/>
            <person name="Gasser R.B."/>
        </authorList>
    </citation>
    <scope>NUCLEOTIDE SEQUENCE [LARGE SCALE GENOMIC DNA]</scope>
    <source>
        <strain evidence="1">DCEP-RM93F</strain>
    </source>
</reference>
<proteinExistence type="predicted"/>
<dbReference type="EMBL" id="KL367725">
    <property type="protein sequence ID" value="KFD59860.1"/>
    <property type="molecule type" value="Genomic_DNA"/>
</dbReference>
<name>A0A085MRL4_9BILA</name>
<sequence>MSELSVYELRIAQVVGSVQQTYYKYTFNPKGVVGHVVDEVVGVSWLAVDLAGYISFFTDQ</sequence>
<dbReference type="Proteomes" id="UP000030758">
    <property type="component" value="Unassembled WGS sequence"/>
</dbReference>
<organism evidence="1">
    <name type="scientific">Trichuris suis</name>
    <name type="common">pig whipworm</name>
    <dbReference type="NCBI Taxonomy" id="68888"/>
    <lineage>
        <taxon>Eukaryota</taxon>
        <taxon>Metazoa</taxon>
        <taxon>Ecdysozoa</taxon>
        <taxon>Nematoda</taxon>
        <taxon>Enoplea</taxon>
        <taxon>Dorylaimia</taxon>
        <taxon>Trichinellida</taxon>
        <taxon>Trichuridae</taxon>
        <taxon>Trichuris</taxon>
    </lineage>
</organism>
<evidence type="ECO:0000313" key="1">
    <source>
        <dbReference type="EMBL" id="KFD59860.1"/>
    </source>
</evidence>
<protein>
    <submittedName>
        <fullName evidence="1">Uncharacterized protein</fullName>
    </submittedName>
</protein>
<dbReference type="AlphaFoldDB" id="A0A085MRL4"/>
<gene>
    <name evidence="1" type="ORF">M514_27973</name>
</gene>
<accession>A0A085MRL4</accession>